<keyword evidence="4" id="KW-1133">Transmembrane helix</keyword>
<protein>
    <submittedName>
        <fullName evidence="6">Multidrug resistance efflux pump</fullName>
    </submittedName>
</protein>
<dbReference type="SUPFAM" id="SSF55785">
    <property type="entry name" value="PYP-like sensor domain (PAS domain)"/>
    <property type="match status" value="1"/>
</dbReference>
<dbReference type="Gene3D" id="2.40.420.20">
    <property type="match status" value="1"/>
</dbReference>
<dbReference type="InterPro" id="IPR003018">
    <property type="entry name" value="GAF"/>
</dbReference>
<dbReference type="RefSeq" id="WP_111398107.1">
    <property type="nucleotide sequence ID" value="NZ_QKYU01000010.1"/>
</dbReference>
<organism evidence="6 7">
    <name type="scientific">Humitalea rosea</name>
    <dbReference type="NCBI Taxonomy" id="990373"/>
    <lineage>
        <taxon>Bacteria</taxon>
        <taxon>Pseudomonadati</taxon>
        <taxon>Pseudomonadota</taxon>
        <taxon>Alphaproteobacteria</taxon>
        <taxon>Acetobacterales</taxon>
        <taxon>Roseomonadaceae</taxon>
        <taxon>Humitalea</taxon>
    </lineage>
</organism>
<dbReference type="SUPFAM" id="SSF111369">
    <property type="entry name" value="HlyD-like secretion proteins"/>
    <property type="match status" value="1"/>
</dbReference>
<dbReference type="OrthoDB" id="9806939at2"/>
<gene>
    <name evidence="6" type="ORF">C8P66_11030</name>
</gene>
<feature type="domain" description="PAS" evidence="5">
    <location>
        <begin position="190"/>
        <end position="244"/>
    </location>
</feature>
<evidence type="ECO:0000256" key="1">
    <source>
        <dbReference type="ARBA" id="ARBA00004196"/>
    </source>
</evidence>
<evidence type="ECO:0000256" key="2">
    <source>
        <dbReference type="ARBA" id="ARBA00023054"/>
    </source>
</evidence>
<dbReference type="PANTHER" id="PTHR32347:SF14">
    <property type="entry name" value="EFFLUX SYSTEM COMPONENT YKNX-RELATED"/>
    <property type="match status" value="1"/>
</dbReference>
<name>A0A2W7IJE9_9PROT</name>
<dbReference type="SUPFAM" id="SSF55781">
    <property type="entry name" value="GAF domain-like"/>
    <property type="match status" value="1"/>
</dbReference>
<dbReference type="Pfam" id="PF08448">
    <property type="entry name" value="PAS_4"/>
    <property type="match status" value="1"/>
</dbReference>
<feature type="coiled-coil region" evidence="3">
    <location>
        <begin position="514"/>
        <end position="577"/>
    </location>
</feature>
<dbReference type="Pfam" id="PF01590">
    <property type="entry name" value="GAF"/>
    <property type="match status" value="1"/>
</dbReference>
<keyword evidence="7" id="KW-1185">Reference proteome</keyword>
<dbReference type="Pfam" id="PF25990">
    <property type="entry name" value="Beta-barrel_YknX"/>
    <property type="match status" value="1"/>
</dbReference>
<dbReference type="Gene3D" id="3.30.450.40">
    <property type="match status" value="1"/>
</dbReference>
<dbReference type="InterPro" id="IPR000014">
    <property type="entry name" value="PAS"/>
</dbReference>
<evidence type="ECO:0000313" key="6">
    <source>
        <dbReference type="EMBL" id="PZW45832.1"/>
    </source>
</evidence>
<dbReference type="EMBL" id="QKYU01000010">
    <property type="protein sequence ID" value="PZW45832.1"/>
    <property type="molecule type" value="Genomic_DNA"/>
</dbReference>
<dbReference type="InterPro" id="IPR029016">
    <property type="entry name" value="GAF-like_dom_sf"/>
</dbReference>
<proteinExistence type="predicted"/>
<comment type="subcellular location">
    <subcellularLocation>
        <location evidence="1">Cell envelope</location>
    </subcellularLocation>
</comment>
<feature type="transmembrane region" description="Helical" evidence="4">
    <location>
        <begin position="34"/>
        <end position="52"/>
    </location>
</feature>
<dbReference type="Gene3D" id="2.40.30.170">
    <property type="match status" value="1"/>
</dbReference>
<dbReference type="GO" id="GO:0030313">
    <property type="term" value="C:cell envelope"/>
    <property type="evidence" value="ECO:0007669"/>
    <property type="project" value="UniProtKB-SubCell"/>
</dbReference>
<dbReference type="SMART" id="SM00065">
    <property type="entry name" value="GAF"/>
    <property type="match status" value="1"/>
</dbReference>
<feature type="transmembrane region" description="Helical" evidence="4">
    <location>
        <begin position="350"/>
        <end position="372"/>
    </location>
</feature>
<keyword evidence="4" id="KW-0812">Transmembrane</keyword>
<accession>A0A2W7IJE9</accession>
<comment type="caution">
    <text evidence="6">The sequence shown here is derived from an EMBL/GenBank/DDBJ whole genome shotgun (WGS) entry which is preliminary data.</text>
</comment>
<dbReference type="PROSITE" id="PS50112">
    <property type="entry name" value="PAS"/>
    <property type="match status" value="1"/>
</dbReference>
<evidence type="ECO:0000259" key="5">
    <source>
        <dbReference type="PROSITE" id="PS50112"/>
    </source>
</evidence>
<sequence>MMDTAVPSAEAARLAALERYAILDTPPEAGFDDIARLAAILTGCGMAYIALLDAGRQWLKSAHGFDAALLTCPRDAAFCNDTIQSAGLLVVPDLAEHPRYARYATVIGPPFLRFYAGAPLVTADGFALGTLCVVDTAPRLLTEAQRQGLALLAARVVTELELRRRMLELDTTQSRLALSEAELREMHDQLELDYQGAMDSMADGLLTIGTDGAVAAINEAAAAMLGLDHAAAHGATLQSLLPEDGSGDDLLDALLAPIGDGGPPVRRKVGFGARRLSVLSSAYRMRVGARRGRLALTASLTDITETERLAEAEAILVRDLAEQHRKLQTAYLQMEDSATRIRETARRVRVARIAGGIGVAGLFLAAGLYAWVPSPADWGGPAETSTGGTAITMAPEHVSARIAVVGMLDAGSVVSVIGPFDGLVQDRLFRYGGQVERGQPLLRLNLNEVEVRLRDARSAQIRARQRVAELRGWATGFEVARARRSVAGAELEASDIAARAAQTRMLLSRGIIAADEHRALVQQQRNQALQLQAAQNDLEATLARGDPQTLRIAELELANAEAKVQELEADVANATVLAPVEGVVLMPPEPQGGRRAETIEPGSRVQRGQTMFTIGALESFQVRATVDEIDVNKVRVGQAVTVTGDAFGDLVLEGRVTSVAAQAGGESSGRSGMPTFPVTVAVDGLTVAQRRQLAVGMSASLSIVTYDQPEALVLPPYAIRDQDGQRVVRVRADGQDRMVPVTLGISTPGGVEVRSGLHAGDVVLP</sequence>
<dbReference type="InterPro" id="IPR035965">
    <property type="entry name" value="PAS-like_dom_sf"/>
</dbReference>
<dbReference type="InterPro" id="IPR050465">
    <property type="entry name" value="UPF0194_transport"/>
</dbReference>
<reference evidence="6 7" key="1">
    <citation type="submission" date="2018-06" db="EMBL/GenBank/DDBJ databases">
        <title>Genomic Encyclopedia of Archaeal and Bacterial Type Strains, Phase II (KMG-II): from individual species to whole genera.</title>
        <authorList>
            <person name="Goeker M."/>
        </authorList>
    </citation>
    <scope>NUCLEOTIDE SEQUENCE [LARGE SCALE GENOMIC DNA]</scope>
    <source>
        <strain evidence="6 7">DSM 24525</strain>
    </source>
</reference>
<dbReference type="Gene3D" id="3.30.450.20">
    <property type="entry name" value="PAS domain"/>
    <property type="match status" value="1"/>
</dbReference>
<dbReference type="Proteomes" id="UP000249688">
    <property type="component" value="Unassembled WGS sequence"/>
</dbReference>
<evidence type="ECO:0000256" key="3">
    <source>
        <dbReference type="SAM" id="Coils"/>
    </source>
</evidence>
<evidence type="ECO:0000256" key="4">
    <source>
        <dbReference type="SAM" id="Phobius"/>
    </source>
</evidence>
<keyword evidence="2 3" id="KW-0175">Coiled coil</keyword>
<dbReference type="AlphaFoldDB" id="A0A2W7IJE9"/>
<keyword evidence="4" id="KW-0472">Membrane</keyword>
<dbReference type="InterPro" id="IPR013656">
    <property type="entry name" value="PAS_4"/>
</dbReference>
<evidence type="ECO:0000313" key="7">
    <source>
        <dbReference type="Proteomes" id="UP000249688"/>
    </source>
</evidence>
<dbReference type="PANTHER" id="PTHR32347">
    <property type="entry name" value="EFFLUX SYSTEM COMPONENT YKNX-RELATED"/>
    <property type="match status" value="1"/>
</dbReference>
<dbReference type="InterPro" id="IPR058636">
    <property type="entry name" value="Beta-barrel_YknX"/>
</dbReference>